<dbReference type="SUPFAM" id="SSF161266">
    <property type="entry name" value="Gam-like"/>
    <property type="match status" value="1"/>
</dbReference>
<keyword evidence="3" id="KW-1185">Reference proteome</keyword>
<evidence type="ECO:0000313" key="3">
    <source>
        <dbReference type="Proteomes" id="UP001595989"/>
    </source>
</evidence>
<gene>
    <name evidence="2" type="ORF">ACFO3D_08735</name>
</gene>
<proteinExistence type="predicted"/>
<accession>A0ABV9DL31</accession>
<dbReference type="EMBL" id="JBHSFU010000004">
    <property type="protein sequence ID" value="MFC4558298.1"/>
    <property type="molecule type" value="Genomic_DNA"/>
</dbReference>
<feature type="coiled-coil region" evidence="1">
    <location>
        <begin position="12"/>
        <end position="39"/>
    </location>
</feature>
<reference evidence="3" key="1">
    <citation type="journal article" date="2019" name="Int. J. Syst. Evol. Microbiol.">
        <title>The Global Catalogue of Microorganisms (GCM) 10K type strain sequencing project: providing services to taxonomists for standard genome sequencing and annotation.</title>
        <authorList>
            <consortium name="The Broad Institute Genomics Platform"/>
            <consortium name="The Broad Institute Genome Sequencing Center for Infectious Disease"/>
            <person name="Wu L."/>
            <person name="Ma J."/>
        </authorList>
    </citation>
    <scope>NUCLEOTIDE SEQUENCE [LARGE SCALE GENOMIC DNA]</scope>
    <source>
        <strain evidence="3">CGMCC 4.7426</strain>
    </source>
</reference>
<protein>
    <submittedName>
        <fullName evidence="2">Uncharacterized protein</fullName>
    </submittedName>
</protein>
<keyword evidence="1" id="KW-0175">Coiled coil</keyword>
<sequence>MAKSKDKTPTITEKDLKRYMELNKQKKEIEAEMKHLKKQFNDVLDGLIGKGQKGEFERGGLKVQRQVREAISYDKSSTVEKLEELNLEDCIQVIKQPDAEKLEAAFRLGLADENVFAELRKTKVTQAIIVKES</sequence>
<evidence type="ECO:0000313" key="2">
    <source>
        <dbReference type="EMBL" id="MFC4558298.1"/>
    </source>
</evidence>
<comment type="caution">
    <text evidence="2">The sequence shown here is derived from an EMBL/GenBank/DDBJ whole genome shotgun (WGS) entry which is preliminary data.</text>
</comment>
<name>A0ABV9DL31_9BACI</name>
<evidence type="ECO:0000256" key="1">
    <source>
        <dbReference type="SAM" id="Coils"/>
    </source>
</evidence>
<dbReference type="Proteomes" id="UP001595989">
    <property type="component" value="Unassembled WGS sequence"/>
</dbReference>
<organism evidence="2 3">
    <name type="scientific">Virgibacillus kekensis</name>
    <dbReference type="NCBI Taxonomy" id="202261"/>
    <lineage>
        <taxon>Bacteria</taxon>
        <taxon>Bacillati</taxon>
        <taxon>Bacillota</taxon>
        <taxon>Bacilli</taxon>
        <taxon>Bacillales</taxon>
        <taxon>Bacillaceae</taxon>
        <taxon>Virgibacillus</taxon>
    </lineage>
</organism>
<dbReference type="RefSeq" id="WP_390294879.1">
    <property type="nucleotide sequence ID" value="NZ_JBHSFU010000004.1"/>
</dbReference>